<sequence length="302" mass="34363">MLALPRHSDGVQVTLPELIARAEHQGLIRSHHTNNAKALQAGERLSRLKGRGMEFAEVRAYQYGDDVRSIDWRVTARTGKAHTKLFRDEREQPVLLCVDLGSRMQLGSKLVLQAVQAAHLAATIGWHVSNQGDRLGGIIVNETDHSELKPRARRGGLLPLLESMVELQPTTEHNNDYWQQALERLHRLARAGSQVVIITNPLGFDEASMQQIRRLRQHAQVRLFCITDPLFEQLAQQRHSLPVRLPNHDSNSWLDNAGSTQLANRWHQAQQNAERFGRQHQLPITEISAAIPLEQQWQKLWL</sequence>
<organism evidence="2 3">
    <name type="scientific">Ferrimonas lipolytica</name>
    <dbReference type="NCBI Taxonomy" id="2724191"/>
    <lineage>
        <taxon>Bacteria</taxon>
        <taxon>Pseudomonadati</taxon>
        <taxon>Pseudomonadota</taxon>
        <taxon>Gammaproteobacteria</taxon>
        <taxon>Alteromonadales</taxon>
        <taxon>Ferrimonadaceae</taxon>
        <taxon>Ferrimonas</taxon>
    </lineage>
</organism>
<gene>
    <name evidence="2" type="ORF">HER31_10250</name>
</gene>
<evidence type="ECO:0000313" key="3">
    <source>
        <dbReference type="Proteomes" id="UP000501602"/>
    </source>
</evidence>
<evidence type="ECO:0000259" key="1">
    <source>
        <dbReference type="Pfam" id="PF01882"/>
    </source>
</evidence>
<dbReference type="Proteomes" id="UP000501602">
    <property type="component" value="Chromosome"/>
</dbReference>
<dbReference type="PANTHER" id="PTHR33608:SF12">
    <property type="entry name" value="DUF58 DOMAIN-CONTAINING PROTEIN"/>
    <property type="match status" value="1"/>
</dbReference>
<accession>A0A6H1UG84</accession>
<dbReference type="InterPro" id="IPR002881">
    <property type="entry name" value="DUF58"/>
</dbReference>
<dbReference type="RefSeq" id="WP_168660487.1">
    <property type="nucleotide sequence ID" value="NZ_CP051180.1"/>
</dbReference>
<dbReference type="AlphaFoldDB" id="A0A6H1UG84"/>
<name>A0A6H1UG84_9GAMM</name>
<feature type="domain" description="DUF58" evidence="1">
    <location>
        <begin position="57"/>
        <end position="236"/>
    </location>
</feature>
<reference evidence="2 3" key="1">
    <citation type="submission" date="2020-04" db="EMBL/GenBank/DDBJ databases">
        <title>Ferrimonas sp. S7 isolated from sea water.</title>
        <authorList>
            <person name="Bae S.S."/>
            <person name="Baek K."/>
        </authorList>
    </citation>
    <scope>NUCLEOTIDE SEQUENCE [LARGE SCALE GENOMIC DNA]</scope>
    <source>
        <strain evidence="2 3">S7</strain>
    </source>
</reference>
<keyword evidence="3" id="KW-1185">Reference proteome</keyword>
<proteinExistence type="predicted"/>
<protein>
    <submittedName>
        <fullName evidence="2">DUF58 domain-containing protein</fullName>
    </submittedName>
</protein>
<dbReference type="PANTHER" id="PTHR33608">
    <property type="entry name" value="BLL2464 PROTEIN"/>
    <property type="match status" value="1"/>
</dbReference>
<dbReference type="Pfam" id="PF01882">
    <property type="entry name" value="DUF58"/>
    <property type="match status" value="1"/>
</dbReference>
<evidence type="ECO:0000313" key="2">
    <source>
        <dbReference type="EMBL" id="QIZ77226.1"/>
    </source>
</evidence>
<dbReference type="KEGG" id="fes:HER31_10250"/>
<dbReference type="EMBL" id="CP051180">
    <property type="protein sequence ID" value="QIZ77226.1"/>
    <property type="molecule type" value="Genomic_DNA"/>
</dbReference>